<dbReference type="PROSITE" id="PS51477">
    <property type="entry name" value="PAH"/>
    <property type="match status" value="1"/>
</dbReference>
<evidence type="ECO:0000256" key="4">
    <source>
        <dbReference type="PROSITE-ProRule" id="PRU00810"/>
    </source>
</evidence>
<evidence type="ECO:0000256" key="2">
    <source>
        <dbReference type="ARBA" id="ARBA00022491"/>
    </source>
</evidence>
<dbReference type="InterPro" id="IPR003822">
    <property type="entry name" value="PAH"/>
</dbReference>
<evidence type="ECO:0000313" key="6">
    <source>
        <dbReference type="Proteomes" id="UP001497512"/>
    </source>
</evidence>
<evidence type="ECO:0000313" key="5">
    <source>
        <dbReference type="EMBL" id="CAK9234366.1"/>
    </source>
</evidence>
<keyword evidence="3 4" id="KW-0539">Nucleus</keyword>
<dbReference type="PANTHER" id="PTHR12346">
    <property type="entry name" value="SIN3B-RELATED"/>
    <property type="match status" value="1"/>
</dbReference>
<dbReference type="Gene3D" id="1.20.1160.11">
    <property type="entry name" value="Paired amphipathic helix"/>
    <property type="match status" value="2"/>
</dbReference>
<dbReference type="Pfam" id="PF02671">
    <property type="entry name" value="PAH"/>
    <property type="match status" value="2"/>
</dbReference>
<reference evidence="5" key="1">
    <citation type="submission" date="2024-02" db="EMBL/GenBank/DDBJ databases">
        <authorList>
            <consortium name="ELIXIR-Norway"/>
            <consortium name="Elixir Norway"/>
        </authorList>
    </citation>
    <scope>NUCLEOTIDE SEQUENCE</scope>
</reference>
<keyword evidence="2" id="KW-0678">Repressor</keyword>
<proteinExistence type="predicted"/>
<name>A0ABP0V026_9BRYO</name>
<sequence length="224" mass="25430">MARLILSALADSRLINWSLSKRENFALRFDHAVEENYEDDAVEGDKNTYQQFRGVAAEFKQQLIDIPGLVERVKVLLDGEWGLLRTFAWMLPADYASRLEEEVLVKQQAETAERERVRILNAPRETVTLETACELALAYVRKVRTKYSELNQVHVYHAFLGALNMLISGEKSYAEVQNKVASLFEAENPELLEEFRMFLPEGVSSTGSGVDLQALLNKMLTMGV</sequence>
<protein>
    <submittedName>
        <fullName evidence="5">Uncharacterized protein</fullName>
    </submittedName>
</protein>
<dbReference type="PANTHER" id="PTHR12346:SF0">
    <property type="entry name" value="SIN3A, ISOFORM G"/>
    <property type="match status" value="1"/>
</dbReference>
<evidence type="ECO:0000256" key="1">
    <source>
        <dbReference type="ARBA" id="ARBA00004123"/>
    </source>
</evidence>
<accession>A0ABP0V026</accession>
<evidence type="ECO:0000256" key="3">
    <source>
        <dbReference type="ARBA" id="ARBA00023242"/>
    </source>
</evidence>
<dbReference type="InterPro" id="IPR039774">
    <property type="entry name" value="Sin3-like"/>
</dbReference>
<comment type="subcellular location">
    <subcellularLocation>
        <location evidence="1 4">Nucleus</location>
    </subcellularLocation>
</comment>
<keyword evidence="6" id="KW-1185">Reference proteome</keyword>
<gene>
    <name evidence="5" type="ORF">CSSPTR1EN2_LOCUS22181</name>
</gene>
<dbReference type="InterPro" id="IPR036600">
    <property type="entry name" value="PAH_sf"/>
</dbReference>
<dbReference type="EMBL" id="OZ019900">
    <property type="protein sequence ID" value="CAK9234366.1"/>
    <property type="molecule type" value="Genomic_DNA"/>
</dbReference>
<organism evidence="5 6">
    <name type="scientific">Sphagnum troendelagicum</name>
    <dbReference type="NCBI Taxonomy" id="128251"/>
    <lineage>
        <taxon>Eukaryota</taxon>
        <taxon>Viridiplantae</taxon>
        <taxon>Streptophyta</taxon>
        <taxon>Embryophyta</taxon>
        <taxon>Bryophyta</taxon>
        <taxon>Sphagnophytina</taxon>
        <taxon>Sphagnopsida</taxon>
        <taxon>Sphagnales</taxon>
        <taxon>Sphagnaceae</taxon>
        <taxon>Sphagnum</taxon>
    </lineage>
</organism>
<dbReference type="SUPFAM" id="SSF47762">
    <property type="entry name" value="PAH2 domain"/>
    <property type="match status" value="2"/>
</dbReference>
<dbReference type="Proteomes" id="UP001497512">
    <property type="component" value="Chromosome 8"/>
</dbReference>